<comment type="caution">
    <text evidence="2">The sequence shown here is derived from an EMBL/GenBank/DDBJ whole genome shotgun (WGS) entry which is preliminary data.</text>
</comment>
<dbReference type="SUPFAM" id="SSF159234">
    <property type="entry name" value="FomD-like"/>
    <property type="match status" value="1"/>
</dbReference>
<organism evidence="2 3">
    <name type="scientific">Tenggerimyces flavus</name>
    <dbReference type="NCBI Taxonomy" id="1708749"/>
    <lineage>
        <taxon>Bacteria</taxon>
        <taxon>Bacillati</taxon>
        <taxon>Actinomycetota</taxon>
        <taxon>Actinomycetes</taxon>
        <taxon>Propionibacteriales</taxon>
        <taxon>Nocardioidaceae</taxon>
        <taxon>Tenggerimyces</taxon>
    </lineage>
</organism>
<gene>
    <name evidence="2" type="ORF">ACFOUW_36320</name>
</gene>
<sequence>MNEHAIHPPKVETFDLEAGTNVDPKGIPRTLASFRVTDFGLYVARPLVEHPRIASFESWILPELGLRVTDYTPHPGLERHQDHYIDIIDASVTGRVWRTVDHYLDIVVRTGGEAVVLDTDELLAAYEAGHVDAKTAERALDTTYLALAGIAAHGYDAEAWLRSHDIELSWDGNGVSS</sequence>
<accession>A0ABV7YMT1</accession>
<evidence type="ECO:0000313" key="3">
    <source>
        <dbReference type="Proteomes" id="UP001595699"/>
    </source>
</evidence>
<dbReference type="EMBL" id="JBHRZH010000051">
    <property type="protein sequence ID" value="MFC3766342.1"/>
    <property type="molecule type" value="Genomic_DNA"/>
</dbReference>
<feature type="domain" description="DUF402" evidence="1">
    <location>
        <begin position="34"/>
        <end position="155"/>
    </location>
</feature>
<dbReference type="InterPro" id="IPR035930">
    <property type="entry name" value="FomD-like_sf"/>
</dbReference>
<evidence type="ECO:0000313" key="2">
    <source>
        <dbReference type="EMBL" id="MFC3766342.1"/>
    </source>
</evidence>
<keyword evidence="3" id="KW-1185">Reference proteome</keyword>
<protein>
    <submittedName>
        <fullName evidence="2">DUF402 domain-containing protein</fullName>
    </submittedName>
</protein>
<dbReference type="Proteomes" id="UP001595699">
    <property type="component" value="Unassembled WGS sequence"/>
</dbReference>
<proteinExistence type="predicted"/>
<dbReference type="InterPro" id="IPR007295">
    <property type="entry name" value="DUF402"/>
</dbReference>
<reference evidence="3" key="1">
    <citation type="journal article" date="2019" name="Int. J. Syst. Evol. Microbiol.">
        <title>The Global Catalogue of Microorganisms (GCM) 10K type strain sequencing project: providing services to taxonomists for standard genome sequencing and annotation.</title>
        <authorList>
            <consortium name="The Broad Institute Genomics Platform"/>
            <consortium name="The Broad Institute Genome Sequencing Center for Infectious Disease"/>
            <person name="Wu L."/>
            <person name="Ma J."/>
        </authorList>
    </citation>
    <scope>NUCLEOTIDE SEQUENCE [LARGE SCALE GENOMIC DNA]</scope>
    <source>
        <strain evidence="3">CGMCC 4.7241</strain>
    </source>
</reference>
<dbReference type="Gene3D" id="2.40.380.10">
    <property type="entry name" value="FomD-like"/>
    <property type="match status" value="1"/>
</dbReference>
<dbReference type="Pfam" id="PF04167">
    <property type="entry name" value="DUF402"/>
    <property type="match status" value="1"/>
</dbReference>
<name>A0ABV7YMT1_9ACTN</name>
<evidence type="ECO:0000259" key="1">
    <source>
        <dbReference type="Pfam" id="PF04167"/>
    </source>
</evidence>
<dbReference type="RefSeq" id="WP_205117959.1">
    <property type="nucleotide sequence ID" value="NZ_JAFBCM010000001.1"/>
</dbReference>